<dbReference type="RefSeq" id="WP_223467647.1">
    <property type="nucleotide sequence ID" value="NZ_JAFBIL020000003.1"/>
</dbReference>
<evidence type="ECO:0000256" key="2">
    <source>
        <dbReference type="ARBA" id="ARBA00022729"/>
    </source>
</evidence>
<feature type="signal peptide" evidence="3">
    <location>
        <begin position="1"/>
        <end position="19"/>
    </location>
</feature>
<dbReference type="Proteomes" id="UP000809349">
    <property type="component" value="Unassembled WGS sequence"/>
</dbReference>
<keyword evidence="5" id="KW-1185">Reference proteome</keyword>
<dbReference type="InterPro" id="IPR038161">
    <property type="entry name" value="VirB9/CagX/TrbG_C_sf"/>
</dbReference>
<comment type="caution">
    <text evidence="4">The sequence shown here is derived from an EMBL/GenBank/DDBJ whole genome shotgun (WGS) entry which is preliminary data.</text>
</comment>
<dbReference type="NCBIfam" id="TIGR02781">
    <property type="entry name" value="VirB9"/>
    <property type="match status" value="1"/>
</dbReference>
<gene>
    <name evidence="4" type="primary">virB9</name>
    <name evidence="4" type="ORF">I4X03_007710</name>
</gene>
<dbReference type="InterPro" id="IPR014148">
    <property type="entry name" value="VirB9"/>
</dbReference>
<dbReference type="Pfam" id="PF03524">
    <property type="entry name" value="CagX"/>
    <property type="match status" value="1"/>
</dbReference>
<feature type="chain" id="PRO_5047331085" evidence="3">
    <location>
        <begin position="20"/>
        <end position="274"/>
    </location>
</feature>
<dbReference type="InterPro" id="IPR033645">
    <property type="entry name" value="VirB9/CagX/TrbG_C"/>
</dbReference>
<proteinExistence type="inferred from homology"/>
<dbReference type="Gene3D" id="2.60.40.2500">
    <property type="match status" value="1"/>
</dbReference>
<dbReference type="InterPro" id="IPR010258">
    <property type="entry name" value="Conjugal_tfr_TrbG/VirB9/CagX"/>
</dbReference>
<protein>
    <submittedName>
        <fullName evidence="4">P-type conjugative transfer protein VirB9</fullName>
    </submittedName>
</protein>
<evidence type="ECO:0000256" key="3">
    <source>
        <dbReference type="SAM" id="SignalP"/>
    </source>
</evidence>
<evidence type="ECO:0000313" key="4">
    <source>
        <dbReference type="EMBL" id="MBZ2207144.1"/>
    </source>
</evidence>
<evidence type="ECO:0000313" key="5">
    <source>
        <dbReference type="Proteomes" id="UP000809349"/>
    </source>
</evidence>
<comment type="similarity">
    <text evidence="1">Belongs to the TrbG/VirB9 family.</text>
</comment>
<accession>A0ABS7SLT7</accession>
<evidence type="ECO:0000256" key="1">
    <source>
        <dbReference type="ARBA" id="ARBA00006135"/>
    </source>
</evidence>
<dbReference type="CDD" id="cd06911">
    <property type="entry name" value="VirB9_CagX_TrbG"/>
    <property type="match status" value="1"/>
</dbReference>
<dbReference type="EMBL" id="JAFBIL020000003">
    <property type="protein sequence ID" value="MBZ2207144.1"/>
    <property type="molecule type" value="Genomic_DNA"/>
</dbReference>
<reference evidence="4 5" key="1">
    <citation type="submission" date="2021-08" db="EMBL/GenBank/DDBJ databases">
        <title>Massilia sp. R798.</title>
        <authorList>
            <person name="Baek J.H."/>
            <person name="Jung H.S."/>
            <person name="Kim K.R."/>
            <person name="Jeon C.O."/>
        </authorList>
    </citation>
    <scope>NUCLEOTIDE SEQUENCE [LARGE SCALE GENOMIC DNA]</scope>
    <source>
        <strain evidence="4 5">R798</strain>
    </source>
</reference>
<keyword evidence="2 3" id="KW-0732">Signal</keyword>
<organism evidence="4 5">
    <name type="scientific">Massilia soli</name>
    <dbReference type="NCBI Taxonomy" id="2792854"/>
    <lineage>
        <taxon>Bacteria</taxon>
        <taxon>Pseudomonadati</taxon>
        <taxon>Pseudomonadota</taxon>
        <taxon>Betaproteobacteria</taxon>
        <taxon>Burkholderiales</taxon>
        <taxon>Oxalobacteraceae</taxon>
        <taxon>Telluria group</taxon>
        <taxon>Massilia</taxon>
    </lineage>
</organism>
<sequence>MKALLLAVALLLPAGAALSLTTPKPGKHDPRVRYVDYNPADVVKLVAHFGYQIDIVLAEGESVLPRGIFMGDKDAWTFATQGNHVLVKPKEENGRTNMTILTNRRAYSFDLSSHWRKSGRSDRRDMYYQVNFRYPREDAARSSQSALRLAEQQRLAERLGQSHPTVNTNYHVQGSADLAPDEASDDGTFTRLTFKGNRDIPAIFIINADGSESLVNRTVEGKTVVIHALARKFILRKGGAVACVFNESFDPVGRGHPAGATMPGVQRAVKRNPS</sequence>
<name>A0ABS7SLT7_9BURK</name>